<keyword evidence="4" id="KW-0297">G-protein coupled receptor</keyword>
<feature type="transmembrane region" description="Helical" evidence="10">
    <location>
        <begin position="48"/>
        <end position="70"/>
    </location>
</feature>
<evidence type="ECO:0000256" key="4">
    <source>
        <dbReference type="ARBA" id="ARBA00023040"/>
    </source>
</evidence>
<dbReference type="OrthoDB" id="5984008at2759"/>
<dbReference type="InterPro" id="IPR002455">
    <property type="entry name" value="GPCR3_GABA-B"/>
</dbReference>
<keyword evidence="13" id="KW-1185">Reference proteome</keyword>
<evidence type="ECO:0000313" key="13">
    <source>
        <dbReference type="Proteomes" id="UP000078561"/>
    </source>
</evidence>
<dbReference type="GO" id="GO:0007214">
    <property type="term" value="P:gamma-aminobutyric acid signaling pathway"/>
    <property type="evidence" value="ECO:0007669"/>
    <property type="project" value="TreeGrafter"/>
</dbReference>
<keyword evidence="6" id="KW-0675">Receptor</keyword>
<keyword evidence="2 10" id="KW-0812">Transmembrane</keyword>
<evidence type="ECO:0000256" key="1">
    <source>
        <dbReference type="ARBA" id="ARBA00004141"/>
    </source>
</evidence>
<feature type="domain" description="G-protein coupled receptors family 3 profile" evidence="11">
    <location>
        <begin position="1"/>
        <end position="148"/>
    </location>
</feature>
<dbReference type="STRING" id="4829.A0A163MQ04"/>
<dbReference type="GO" id="GO:0038039">
    <property type="term" value="C:G protein-coupled receptor heterodimeric complex"/>
    <property type="evidence" value="ECO:0007669"/>
    <property type="project" value="TreeGrafter"/>
</dbReference>
<dbReference type="PANTHER" id="PTHR10519">
    <property type="entry name" value="GABA-B RECEPTOR"/>
    <property type="match status" value="1"/>
</dbReference>
<evidence type="ECO:0000259" key="11">
    <source>
        <dbReference type="PROSITE" id="PS50259"/>
    </source>
</evidence>
<evidence type="ECO:0000256" key="9">
    <source>
        <dbReference type="SAM" id="MobiDB-lite"/>
    </source>
</evidence>
<feature type="transmembrane region" description="Helical" evidence="10">
    <location>
        <begin position="91"/>
        <end position="111"/>
    </location>
</feature>
<evidence type="ECO:0000256" key="7">
    <source>
        <dbReference type="ARBA" id="ARBA00023180"/>
    </source>
</evidence>
<protein>
    <recommendedName>
        <fullName evidence="11">G-protein coupled receptors family 3 profile domain-containing protein</fullName>
    </recommendedName>
</protein>
<proteinExistence type="predicted"/>
<evidence type="ECO:0000256" key="5">
    <source>
        <dbReference type="ARBA" id="ARBA00023136"/>
    </source>
</evidence>
<dbReference type="Pfam" id="PF00003">
    <property type="entry name" value="7tm_3"/>
    <property type="match status" value="1"/>
</dbReference>
<feature type="transmembrane region" description="Helical" evidence="10">
    <location>
        <begin position="117"/>
        <end position="137"/>
    </location>
</feature>
<evidence type="ECO:0000256" key="2">
    <source>
        <dbReference type="ARBA" id="ARBA00022692"/>
    </source>
</evidence>
<dbReference type="PRINTS" id="PR01176">
    <property type="entry name" value="GABABRECEPTR"/>
</dbReference>
<evidence type="ECO:0000256" key="3">
    <source>
        <dbReference type="ARBA" id="ARBA00022989"/>
    </source>
</evidence>
<dbReference type="InterPro" id="IPR017978">
    <property type="entry name" value="GPCR_3_C"/>
</dbReference>
<dbReference type="InParanoid" id="A0A163MQ04"/>
<feature type="transmembrane region" description="Helical" evidence="10">
    <location>
        <begin position="7"/>
        <end position="28"/>
    </location>
</feature>
<organism evidence="12">
    <name type="scientific">Absidia glauca</name>
    <name type="common">Pin mould</name>
    <dbReference type="NCBI Taxonomy" id="4829"/>
    <lineage>
        <taxon>Eukaryota</taxon>
        <taxon>Fungi</taxon>
        <taxon>Fungi incertae sedis</taxon>
        <taxon>Mucoromycota</taxon>
        <taxon>Mucoromycotina</taxon>
        <taxon>Mucoromycetes</taxon>
        <taxon>Mucorales</taxon>
        <taxon>Cunninghamellaceae</taxon>
        <taxon>Absidia</taxon>
    </lineage>
</organism>
<accession>A0A163MQ04</accession>
<dbReference type="PROSITE" id="PS50259">
    <property type="entry name" value="G_PROTEIN_RECEP_F3_4"/>
    <property type="match status" value="1"/>
</dbReference>
<feature type="region of interest" description="Disordered" evidence="9">
    <location>
        <begin position="164"/>
        <end position="192"/>
    </location>
</feature>
<dbReference type="GO" id="GO:0004965">
    <property type="term" value="F:G protein-coupled GABA receptor activity"/>
    <property type="evidence" value="ECO:0007669"/>
    <property type="project" value="InterPro"/>
</dbReference>
<evidence type="ECO:0000256" key="8">
    <source>
        <dbReference type="ARBA" id="ARBA00023224"/>
    </source>
</evidence>
<name>A0A163MQ04_ABSGL</name>
<dbReference type="AlphaFoldDB" id="A0A163MQ04"/>
<comment type="subcellular location">
    <subcellularLocation>
        <location evidence="1">Membrane</location>
        <topology evidence="1">Multi-pass membrane protein</topology>
    </subcellularLocation>
</comment>
<evidence type="ECO:0000256" key="6">
    <source>
        <dbReference type="ARBA" id="ARBA00023170"/>
    </source>
</evidence>
<feature type="compositionally biased region" description="Polar residues" evidence="9">
    <location>
        <begin position="164"/>
        <end position="174"/>
    </location>
</feature>
<reference evidence="12" key="1">
    <citation type="submission" date="2016-04" db="EMBL/GenBank/DDBJ databases">
        <authorList>
            <person name="Evans L.H."/>
            <person name="Alamgir A."/>
            <person name="Owens N."/>
            <person name="Weber N.D."/>
            <person name="Virtaneva K."/>
            <person name="Barbian K."/>
            <person name="Babar A."/>
            <person name="Rosenke K."/>
        </authorList>
    </citation>
    <scope>NUCLEOTIDE SEQUENCE [LARGE SCALE GENOMIC DNA]</scope>
    <source>
        <strain evidence="12">CBS 101.48</strain>
    </source>
</reference>
<keyword evidence="8" id="KW-0807">Transducer</keyword>
<dbReference type="EMBL" id="LT554760">
    <property type="protein sequence ID" value="SAM07421.1"/>
    <property type="molecule type" value="Genomic_DNA"/>
</dbReference>
<dbReference type="PANTHER" id="PTHR10519:SF20">
    <property type="entry name" value="G-PROTEIN COUPLED RECEPTOR 156-RELATED"/>
    <property type="match status" value="1"/>
</dbReference>
<feature type="region of interest" description="Disordered" evidence="9">
    <location>
        <begin position="213"/>
        <end position="234"/>
    </location>
</feature>
<evidence type="ECO:0000313" key="12">
    <source>
        <dbReference type="EMBL" id="SAM07421.1"/>
    </source>
</evidence>
<keyword evidence="3 10" id="KW-1133">Transmembrane helix</keyword>
<evidence type="ECO:0000256" key="10">
    <source>
        <dbReference type="SAM" id="Phobius"/>
    </source>
</evidence>
<dbReference type="Proteomes" id="UP000078561">
    <property type="component" value="Unassembled WGS sequence"/>
</dbReference>
<sequence length="502" mass="56476">MKVSGGLLLLETTVLVLWLCICSPHVIAVPVSSNAYYKACSYNGSSHMLFVTLLALIAACELAFAIFLAFKTRFIGKTYSKYSEFKQIGMSIYNIFFSALIGAVVFFLPTTDYYTQHYLTATMIVWATTFCLFALFLPKFLQLCKPPKDGYPVKNKISDLPGRQQSFLSNNSKHGSAAHDVNEGTANLQQQQQQQQSFGELLSMNGVLNGKDVHQSPYRNSNIANHHHPQNQHQQFQLLHRQLYHRIHATVQRTKTSSSKPKKHITKQKGQVLDAYEAQMPIRRVLKYFPLLSSWTMQQLVLMPGASYFSHFSERTGKGHVVGYSHASVVSSTKDAYIFKVHGLHFYDILIQVANQDDLQQWCQWLNSKPTQPAKHHHPYSFLTKSKTTEGSGNAFANALNKAISTQHSQKQNQHQPNLDSGMTMRHLLAEDDDFDKRQASCLTLATLGSHLDQPATHEEQQPVPLASFTTTTNVSTPISEDRTIIASPCTNDNDVIIMHDL</sequence>
<gene>
    <name evidence="12" type="primary">ABSGL_13064.1 scaffold 13659</name>
</gene>
<keyword evidence="7" id="KW-0325">Glycoprotein</keyword>
<keyword evidence="5 10" id="KW-0472">Membrane</keyword>